<dbReference type="SUPFAM" id="SSF52200">
    <property type="entry name" value="Toll/Interleukin receptor TIR domain"/>
    <property type="match status" value="1"/>
</dbReference>
<geneLocation type="plasmid" evidence="2">
    <name>unnamed1</name>
</geneLocation>
<dbReference type="EMBL" id="CP032520">
    <property type="protein sequence ID" value="QEZ48998.1"/>
    <property type="molecule type" value="Genomic_DNA"/>
</dbReference>
<evidence type="ECO:0000259" key="1">
    <source>
        <dbReference type="Pfam" id="PF13676"/>
    </source>
</evidence>
<dbReference type="AlphaFoldDB" id="A0A5P3VSL3"/>
<name>A0A5P3VSL3_9BURK</name>
<accession>A0A5P3VSL3</accession>
<dbReference type="InterPro" id="IPR000157">
    <property type="entry name" value="TIR_dom"/>
</dbReference>
<organism evidence="2 3">
    <name type="scientific">Cupriavidus oxalaticus</name>
    <dbReference type="NCBI Taxonomy" id="96344"/>
    <lineage>
        <taxon>Bacteria</taxon>
        <taxon>Pseudomonadati</taxon>
        <taxon>Pseudomonadota</taxon>
        <taxon>Betaproteobacteria</taxon>
        <taxon>Burkholderiales</taxon>
        <taxon>Burkholderiaceae</taxon>
        <taxon>Cupriavidus</taxon>
    </lineage>
</organism>
<protein>
    <submittedName>
        <fullName evidence="2">Toll/interleukin-1 receptor domain-containing protein</fullName>
    </submittedName>
</protein>
<proteinExistence type="predicted"/>
<reference evidence="2 3" key="1">
    <citation type="submission" date="2018-09" db="EMBL/GenBank/DDBJ databases">
        <title>Complete genome sequence of Cupriavidus oxalaticus T2, a bacterium capable of phenol tolerance and degradation.</title>
        <authorList>
            <person name="Yan J."/>
        </authorList>
    </citation>
    <scope>NUCLEOTIDE SEQUENCE [LARGE SCALE GENOMIC DNA]</scope>
    <source>
        <strain evidence="2 3">T2</strain>
        <plasmid evidence="2 3">unnamed1</plasmid>
    </source>
</reference>
<sequence>MAVFGSDILTISQHNLRRAAIGSLGASRSKGYGQKSAFLCHSHKDRDLALGLAVLMKNAGVDLYIDWLDESMPARPSRTTAEQLKLRIFAADWFLFLATENSTASRWCPWELGYADGKKALSRIAVVPTSNSTGTTFGSEYLDLYRRIDVSAVGELIAVEPSQSYGTPVRQVF</sequence>
<dbReference type="Pfam" id="PF13676">
    <property type="entry name" value="TIR_2"/>
    <property type="match status" value="1"/>
</dbReference>
<keyword evidence="2" id="KW-0614">Plasmid</keyword>
<dbReference type="InterPro" id="IPR035897">
    <property type="entry name" value="Toll_tir_struct_dom_sf"/>
</dbReference>
<keyword evidence="2" id="KW-0675">Receptor</keyword>
<gene>
    <name evidence="2" type="ORF">D2917_32630</name>
</gene>
<dbReference type="Gene3D" id="3.40.50.10140">
    <property type="entry name" value="Toll/interleukin-1 receptor homology (TIR) domain"/>
    <property type="match status" value="1"/>
</dbReference>
<dbReference type="Proteomes" id="UP000325743">
    <property type="component" value="Plasmid unnamed1"/>
</dbReference>
<dbReference type="GO" id="GO:0007165">
    <property type="term" value="P:signal transduction"/>
    <property type="evidence" value="ECO:0007669"/>
    <property type="project" value="InterPro"/>
</dbReference>
<evidence type="ECO:0000313" key="3">
    <source>
        <dbReference type="Proteomes" id="UP000325743"/>
    </source>
</evidence>
<evidence type="ECO:0000313" key="2">
    <source>
        <dbReference type="EMBL" id="QEZ48998.1"/>
    </source>
</evidence>
<feature type="domain" description="TIR" evidence="1">
    <location>
        <begin position="38"/>
        <end position="128"/>
    </location>
</feature>